<keyword evidence="2 6" id="KW-0238">DNA-binding</keyword>
<dbReference type="Gene3D" id="1.10.10.60">
    <property type="entry name" value="Homeodomain-like"/>
    <property type="match status" value="2"/>
</dbReference>
<dbReference type="InterPro" id="IPR009057">
    <property type="entry name" value="Homeodomain-like_sf"/>
</dbReference>
<feature type="domain" description="Myb-like" evidence="4">
    <location>
        <begin position="88"/>
        <end position="138"/>
    </location>
</feature>
<keyword evidence="7" id="KW-1185">Reference proteome</keyword>
<dbReference type="GO" id="GO:0000981">
    <property type="term" value="F:DNA-binding transcription factor activity, RNA polymerase II-specific"/>
    <property type="evidence" value="ECO:0007669"/>
    <property type="project" value="TreeGrafter"/>
</dbReference>
<dbReference type="OMA" id="WKDVSRA"/>
<evidence type="ECO:0000259" key="4">
    <source>
        <dbReference type="PROSITE" id="PS50090"/>
    </source>
</evidence>
<evidence type="ECO:0000259" key="5">
    <source>
        <dbReference type="PROSITE" id="PS51294"/>
    </source>
</evidence>
<dbReference type="SUPFAM" id="SSF46689">
    <property type="entry name" value="Homeodomain-like"/>
    <property type="match status" value="1"/>
</dbReference>
<dbReference type="InterPro" id="IPR050560">
    <property type="entry name" value="MYB_TF"/>
</dbReference>
<dbReference type="PANTHER" id="PTHR45614">
    <property type="entry name" value="MYB PROTEIN-RELATED"/>
    <property type="match status" value="1"/>
</dbReference>
<dbReference type="EMBL" id="GL983860">
    <property type="protein sequence ID" value="EGR31446.1"/>
    <property type="molecule type" value="Genomic_DNA"/>
</dbReference>
<sequence length="179" mass="21576">MEKKETQKNPHKRKQMQSQQPQQSQLQQKPPQYPVPAKCTKTPWSEEEDKLVIKIVQQHGPQKWTFIAQHVPGRIGKQCRERWHNHLNPNINKDQWSQDEVWILYLCHRLKGNKWSEITNYLPGRTDNAIKNHWNSSMKKRIPELYQKYLYFRTHNKLEKPASSKYQQAEQEIIKLLQD</sequence>
<dbReference type="SMART" id="SM00717">
    <property type="entry name" value="SANT"/>
    <property type="match status" value="2"/>
</dbReference>
<dbReference type="STRING" id="857967.G0QTL0"/>
<dbReference type="InterPro" id="IPR017930">
    <property type="entry name" value="Myb_dom"/>
</dbReference>
<evidence type="ECO:0000256" key="2">
    <source>
        <dbReference type="ARBA" id="ARBA00023125"/>
    </source>
</evidence>
<dbReference type="OrthoDB" id="2143914at2759"/>
<organism evidence="6 7">
    <name type="scientific">Ichthyophthirius multifiliis</name>
    <name type="common">White spot disease agent</name>
    <name type="synonym">Ich</name>
    <dbReference type="NCBI Taxonomy" id="5932"/>
    <lineage>
        <taxon>Eukaryota</taxon>
        <taxon>Sar</taxon>
        <taxon>Alveolata</taxon>
        <taxon>Ciliophora</taxon>
        <taxon>Intramacronucleata</taxon>
        <taxon>Oligohymenophorea</taxon>
        <taxon>Hymenostomatida</taxon>
        <taxon>Ophryoglenina</taxon>
        <taxon>Ichthyophthirius</taxon>
    </lineage>
</organism>
<feature type="region of interest" description="Disordered" evidence="3">
    <location>
        <begin position="1"/>
        <end position="42"/>
    </location>
</feature>
<dbReference type="RefSeq" id="XP_004034932.1">
    <property type="nucleotide sequence ID" value="XM_004034884.1"/>
</dbReference>
<dbReference type="FunFam" id="1.10.10.60:FF:000010">
    <property type="entry name" value="Transcriptional activator Myb isoform A"/>
    <property type="match status" value="1"/>
</dbReference>
<gene>
    <name evidence="6" type="ORF">IMG5_109360</name>
</gene>
<keyword evidence="1" id="KW-0677">Repeat</keyword>
<accession>G0QTL0</accession>
<feature type="domain" description="HTH myb-type" evidence="5">
    <location>
        <begin position="92"/>
        <end position="142"/>
    </location>
</feature>
<dbReference type="PROSITE" id="PS51294">
    <property type="entry name" value="HTH_MYB"/>
    <property type="match status" value="2"/>
</dbReference>
<name>G0QTL0_ICHMU</name>
<feature type="domain" description="Myb-like" evidence="4">
    <location>
        <begin position="41"/>
        <end position="87"/>
    </location>
</feature>
<feature type="compositionally biased region" description="Low complexity" evidence="3">
    <location>
        <begin position="16"/>
        <end position="30"/>
    </location>
</feature>
<dbReference type="GO" id="GO:0000978">
    <property type="term" value="F:RNA polymerase II cis-regulatory region sequence-specific DNA binding"/>
    <property type="evidence" value="ECO:0007669"/>
    <property type="project" value="TreeGrafter"/>
</dbReference>
<dbReference type="CDD" id="cd00167">
    <property type="entry name" value="SANT"/>
    <property type="match status" value="2"/>
</dbReference>
<evidence type="ECO:0000313" key="6">
    <source>
        <dbReference type="EMBL" id="EGR31446.1"/>
    </source>
</evidence>
<dbReference type="Proteomes" id="UP000008983">
    <property type="component" value="Unassembled WGS sequence"/>
</dbReference>
<dbReference type="PROSITE" id="PS50090">
    <property type="entry name" value="MYB_LIKE"/>
    <property type="match status" value="2"/>
</dbReference>
<dbReference type="GeneID" id="14907586"/>
<proteinExistence type="predicted"/>
<dbReference type="PANTHER" id="PTHR45614:SF274">
    <property type="entry name" value="MYB-LIKE DNA-BINDING PROTEIN"/>
    <property type="match status" value="1"/>
</dbReference>
<dbReference type="InParanoid" id="G0QTL0"/>
<dbReference type="eggNOG" id="KOG0048">
    <property type="taxonomic scope" value="Eukaryota"/>
</dbReference>
<dbReference type="GO" id="GO:0005634">
    <property type="term" value="C:nucleus"/>
    <property type="evidence" value="ECO:0007669"/>
    <property type="project" value="TreeGrafter"/>
</dbReference>
<reference evidence="6 7" key="1">
    <citation type="submission" date="2011-07" db="EMBL/GenBank/DDBJ databases">
        <authorList>
            <person name="Coyne R."/>
            <person name="Brami D."/>
            <person name="Johnson J."/>
            <person name="Hostetler J."/>
            <person name="Hannick L."/>
            <person name="Clark T."/>
            <person name="Cassidy-Hanley D."/>
            <person name="Inman J."/>
        </authorList>
    </citation>
    <scope>NUCLEOTIDE SEQUENCE [LARGE SCALE GENOMIC DNA]</scope>
    <source>
        <strain evidence="6 7">G5</strain>
    </source>
</reference>
<feature type="non-terminal residue" evidence="6">
    <location>
        <position position="179"/>
    </location>
</feature>
<evidence type="ECO:0000256" key="1">
    <source>
        <dbReference type="ARBA" id="ARBA00022737"/>
    </source>
</evidence>
<feature type="domain" description="HTH myb-type" evidence="5">
    <location>
        <begin position="38"/>
        <end position="91"/>
    </location>
</feature>
<protein>
    <submittedName>
        <fullName evidence="6">Myb-like DNA-binding domain protein</fullName>
    </submittedName>
</protein>
<evidence type="ECO:0000256" key="3">
    <source>
        <dbReference type="SAM" id="MobiDB-lite"/>
    </source>
</evidence>
<evidence type="ECO:0000313" key="7">
    <source>
        <dbReference type="Proteomes" id="UP000008983"/>
    </source>
</evidence>
<dbReference type="AlphaFoldDB" id="G0QTL0"/>
<dbReference type="Pfam" id="PF13921">
    <property type="entry name" value="Myb_DNA-bind_6"/>
    <property type="match status" value="1"/>
</dbReference>
<dbReference type="InterPro" id="IPR001005">
    <property type="entry name" value="SANT/Myb"/>
</dbReference>